<organism evidence="2">
    <name type="scientific">Agrobacterium albertimagni</name>
    <dbReference type="NCBI Taxonomy" id="147266"/>
    <lineage>
        <taxon>Bacteria</taxon>
        <taxon>Pseudomonadati</taxon>
        <taxon>Pseudomonadota</taxon>
        <taxon>Alphaproteobacteria</taxon>
        <taxon>Hyphomicrobiales</taxon>
        <taxon>Rhizobiaceae</taxon>
        <taxon>Rhizobium/Agrobacterium group</taxon>
        <taxon>Agrobacterium</taxon>
    </lineage>
</organism>
<reference evidence="2" key="1">
    <citation type="journal article" date="2020" name="mSystems">
        <title>Genome- and Community-Level Interaction Insights into Carbon Utilization and Element Cycling Functions of Hydrothermarchaeota in Hydrothermal Sediment.</title>
        <authorList>
            <person name="Zhou Z."/>
            <person name="Liu Y."/>
            <person name="Xu W."/>
            <person name="Pan J."/>
            <person name="Luo Z.H."/>
            <person name="Li M."/>
        </authorList>
    </citation>
    <scope>NUCLEOTIDE SEQUENCE [LARGE SCALE GENOMIC DNA]</scope>
    <source>
        <strain evidence="2">SpSt-243</strain>
    </source>
</reference>
<accession>A0A7C1T8P9</accession>
<feature type="transmembrane region" description="Helical" evidence="1">
    <location>
        <begin position="20"/>
        <end position="39"/>
    </location>
</feature>
<proteinExistence type="predicted"/>
<evidence type="ECO:0000313" key="2">
    <source>
        <dbReference type="EMBL" id="HEB45005.1"/>
    </source>
</evidence>
<keyword evidence="1" id="KW-1133">Transmembrane helix</keyword>
<keyword evidence="1" id="KW-0812">Transmembrane</keyword>
<evidence type="ECO:0000256" key="1">
    <source>
        <dbReference type="SAM" id="Phobius"/>
    </source>
</evidence>
<comment type="caution">
    <text evidence="2">The sequence shown here is derived from an EMBL/GenBank/DDBJ whole genome shotgun (WGS) entry which is preliminary data.</text>
</comment>
<protein>
    <submittedName>
        <fullName evidence="2">Uncharacterized protein</fullName>
    </submittedName>
</protein>
<keyword evidence="1" id="KW-0472">Membrane</keyword>
<dbReference type="EMBL" id="DSKI01000779">
    <property type="protein sequence ID" value="HEB45005.1"/>
    <property type="molecule type" value="Genomic_DNA"/>
</dbReference>
<name>A0A7C1T8P9_9HYPH</name>
<gene>
    <name evidence="2" type="ORF">ENP70_15215</name>
</gene>
<dbReference type="AlphaFoldDB" id="A0A7C1T8P9"/>
<sequence length="135" mass="14681">MDDQDLRHHAPLRHRAHLKAVIASLFASLLLMFGGDAFGRLHHGSSNARVLTLSDAGQLVAGAVSDTRYVSASERSSRPKLKPADAGDGFVVPEIHAFQTSRHGDLVQRLLSDRAVIRPPLAYRSRAPPTIQPFA</sequence>